<evidence type="ECO:0000313" key="2">
    <source>
        <dbReference type="Proteomes" id="UP001293254"/>
    </source>
</evidence>
<name>A0AAE2CHG6_9LAMI</name>
<dbReference type="Proteomes" id="UP001293254">
    <property type="component" value="Unassembled WGS sequence"/>
</dbReference>
<comment type="caution">
    <text evidence="1">The sequence shown here is derived from an EMBL/GenBank/DDBJ whole genome shotgun (WGS) entry which is preliminary data.</text>
</comment>
<dbReference type="EMBL" id="JACGWO010000007">
    <property type="protein sequence ID" value="KAK4422313.1"/>
    <property type="molecule type" value="Genomic_DNA"/>
</dbReference>
<reference evidence="1" key="1">
    <citation type="submission" date="2020-06" db="EMBL/GenBank/DDBJ databases">
        <authorList>
            <person name="Li T."/>
            <person name="Hu X."/>
            <person name="Zhang T."/>
            <person name="Song X."/>
            <person name="Zhang H."/>
            <person name="Dai N."/>
            <person name="Sheng W."/>
            <person name="Hou X."/>
            <person name="Wei L."/>
        </authorList>
    </citation>
    <scope>NUCLEOTIDE SEQUENCE</scope>
    <source>
        <strain evidence="1">3651</strain>
        <tissue evidence="1">Leaf</tissue>
    </source>
</reference>
<organism evidence="1 2">
    <name type="scientific">Sesamum alatum</name>
    <dbReference type="NCBI Taxonomy" id="300844"/>
    <lineage>
        <taxon>Eukaryota</taxon>
        <taxon>Viridiplantae</taxon>
        <taxon>Streptophyta</taxon>
        <taxon>Embryophyta</taxon>
        <taxon>Tracheophyta</taxon>
        <taxon>Spermatophyta</taxon>
        <taxon>Magnoliopsida</taxon>
        <taxon>eudicotyledons</taxon>
        <taxon>Gunneridae</taxon>
        <taxon>Pentapetalae</taxon>
        <taxon>asterids</taxon>
        <taxon>lamiids</taxon>
        <taxon>Lamiales</taxon>
        <taxon>Pedaliaceae</taxon>
        <taxon>Sesamum</taxon>
    </lineage>
</organism>
<proteinExistence type="predicted"/>
<sequence>MDLMKERVTSAGLLDHGFKAKALMKEDLLIVAGLHPVEDTYSGSESRYSRLHNFSGEYPLESSFPFEYEICLHHSLGHSIKWERSFSFGDSLERPPQLIVSQPYSFSARRRSAEPPVIEVVTSPENDLPQMPLSQS</sequence>
<keyword evidence="2" id="KW-1185">Reference proteome</keyword>
<reference evidence="1" key="2">
    <citation type="journal article" date="2024" name="Plant">
        <title>Genomic evolution and insights into agronomic trait innovations of Sesamum species.</title>
        <authorList>
            <person name="Miao H."/>
            <person name="Wang L."/>
            <person name="Qu L."/>
            <person name="Liu H."/>
            <person name="Sun Y."/>
            <person name="Le M."/>
            <person name="Wang Q."/>
            <person name="Wei S."/>
            <person name="Zheng Y."/>
            <person name="Lin W."/>
            <person name="Duan Y."/>
            <person name="Cao H."/>
            <person name="Xiong S."/>
            <person name="Wang X."/>
            <person name="Wei L."/>
            <person name="Li C."/>
            <person name="Ma Q."/>
            <person name="Ju M."/>
            <person name="Zhao R."/>
            <person name="Li G."/>
            <person name="Mu C."/>
            <person name="Tian Q."/>
            <person name="Mei H."/>
            <person name="Zhang T."/>
            <person name="Gao T."/>
            <person name="Zhang H."/>
        </authorList>
    </citation>
    <scope>NUCLEOTIDE SEQUENCE</scope>
    <source>
        <strain evidence="1">3651</strain>
    </source>
</reference>
<dbReference type="AlphaFoldDB" id="A0AAE2CHG6"/>
<evidence type="ECO:0000313" key="1">
    <source>
        <dbReference type="EMBL" id="KAK4422313.1"/>
    </source>
</evidence>
<gene>
    <name evidence="1" type="ORF">Salat_1813600</name>
</gene>
<accession>A0AAE2CHG6</accession>
<protein>
    <submittedName>
        <fullName evidence="1">Uncharacterized protein</fullName>
    </submittedName>
</protein>